<feature type="transmembrane region" description="Helical" evidence="9">
    <location>
        <begin position="24"/>
        <end position="42"/>
    </location>
</feature>
<evidence type="ECO:0000256" key="4">
    <source>
        <dbReference type="ARBA" id="ARBA00022475"/>
    </source>
</evidence>
<evidence type="ECO:0000259" key="11">
    <source>
        <dbReference type="Pfam" id="PF26002"/>
    </source>
</evidence>
<evidence type="ECO:0000256" key="3">
    <source>
        <dbReference type="ARBA" id="ARBA00022448"/>
    </source>
</evidence>
<dbReference type="PANTHER" id="PTHR30386">
    <property type="entry name" value="MEMBRANE FUSION SUBUNIT OF EMRAB-TOLC MULTIDRUG EFFLUX PUMP"/>
    <property type="match status" value="1"/>
</dbReference>
<evidence type="ECO:0000256" key="1">
    <source>
        <dbReference type="ARBA" id="ARBA00004377"/>
    </source>
</evidence>
<evidence type="ECO:0000313" key="12">
    <source>
        <dbReference type="EMBL" id="ANP45726.1"/>
    </source>
</evidence>
<evidence type="ECO:0000256" key="6">
    <source>
        <dbReference type="ARBA" id="ARBA00022692"/>
    </source>
</evidence>
<sequence length="449" mass="49425">MKMTPPPTDFEPVINDNPWREGRIGLVAIFIFFGVFGMWAAFAPLDAGVVAAGEVIVSGNRQVVQHREGGVISRVAVREGDHVVEGQILVELAAVELQAQERALTGQKIELEASRARLLAEAAHRNQVERPQSWAALSDEYTLIADAVLARQQTELRARRQAVFAQTGIQGERQSQLNARMSGYQDQIAAIDRQNALISEELEGLRTLAAEGFAAETRVRSVERAQAELVGRRAELSALIEQSRGGVGEARMQSLSIREDRAQLIAQELRLAETQLAELIPRLEAVKTQLEASRVRAPAAGAVVGLAFFNEGAVVGPGEHILEIVPDEQDMIMRVRIRPMDADNVVTGQPVNVRLAAFEGRQMPYVHGAVTRVSADRFEDARSGARYFETEVRVQGAELARISAAMGGRDLRLSPGLPVEVVIPMRKRTALQYLLEPLEQAVWRSFREN</sequence>
<dbReference type="InterPro" id="IPR010129">
    <property type="entry name" value="T1SS_HlyD"/>
</dbReference>
<dbReference type="KEGG" id="cbot:ATE48_07240"/>
<keyword evidence="3 9" id="KW-0813">Transport</keyword>
<dbReference type="OrthoDB" id="9810980at2"/>
<dbReference type="Pfam" id="PF25994">
    <property type="entry name" value="HH_AprE"/>
    <property type="match status" value="1"/>
</dbReference>
<keyword evidence="7 9" id="KW-1133">Transmembrane helix</keyword>
<dbReference type="NCBIfam" id="TIGR01843">
    <property type="entry name" value="type_I_hlyD"/>
    <property type="match status" value="1"/>
</dbReference>
<comment type="subcellular location">
    <subcellularLocation>
        <location evidence="1 9">Cell inner membrane</location>
        <topology evidence="1 9">Single-pass membrane protein</topology>
    </subcellularLocation>
</comment>
<evidence type="ECO:0000256" key="8">
    <source>
        <dbReference type="ARBA" id="ARBA00023136"/>
    </source>
</evidence>
<dbReference type="EMBL" id="CP013244">
    <property type="protein sequence ID" value="ANP45726.1"/>
    <property type="molecule type" value="Genomic_DNA"/>
</dbReference>
<evidence type="ECO:0000256" key="2">
    <source>
        <dbReference type="ARBA" id="ARBA00009477"/>
    </source>
</evidence>
<evidence type="ECO:0000313" key="13">
    <source>
        <dbReference type="Proteomes" id="UP000092498"/>
    </source>
</evidence>
<comment type="similarity">
    <text evidence="2 9">Belongs to the membrane fusion protein (MFP) (TC 8.A.1) family.</text>
</comment>
<keyword evidence="5 9" id="KW-0997">Cell inner membrane</keyword>
<keyword evidence="6 9" id="KW-0812">Transmembrane</keyword>
<evidence type="ECO:0000259" key="10">
    <source>
        <dbReference type="Pfam" id="PF25994"/>
    </source>
</evidence>
<dbReference type="AlphaFoldDB" id="A0A1B1AGN6"/>
<protein>
    <recommendedName>
        <fullName evidence="9">Membrane fusion protein (MFP) family protein</fullName>
    </recommendedName>
</protein>
<dbReference type="Proteomes" id="UP000092498">
    <property type="component" value="Chromosome"/>
</dbReference>
<dbReference type="RefSeq" id="WP_066769523.1">
    <property type="nucleotide sequence ID" value="NZ_CP013244.1"/>
</dbReference>
<keyword evidence="13" id="KW-1185">Reference proteome</keyword>
<evidence type="ECO:0000256" key="7">
    <source>
        <dbReference type="ARBA" id="ARBA00022989"/>
    </source>
</evidence>
<dbReference type="Gene3D" id="2.40.50.100">
    <property type="match status" value="1"/>
</dbReference>
<feature type="domain" description="AprE-like long alpha-helical hairpin" evidence="10">
    <location>
        <begin position="98"/>
        <end position="287"/>
    </location>
</feature>
<dbReference type="Gene3D" id="2.40.30.170">
    <property type="match status" value="1"/>
</dbReference>
<name>A0A1B1AGN6_9PROT</name>
<evidence type="ECO:0000256" key="5">
    <source>
        <dbReference type="ARBA" id="ARBA00022519"/>
    </source>
</evidence>
<gene>
    <name evidence="12" type="ORF">ATE48_07240</name>
</gene>
<dbReference type="InterPro" id="IPR050739">
    <property type="entry name" value="MFP"/>
</dbReference>
<dbReference type="InterPro" id="IPR058982">
    <property type="entry name" value="Beta-barrel_AprE"/>
</dbReference>
<dbReference type="PANTHER" id="PTHR30386:SF17">
    <property type="entry name" value="ALKALINE PROTEASE SECRETION PROTEIN APRE"/>
    <property type="match status" value="1"/>
</dbReference>
<dbReference type="PRINTS" id="PR01490">
    <property type="entry name" value="RTXTOXIND"/>
</dbReference>
<dbReference type="GO" id="GO:0015031">
    <property type="term" value="P:protein transport"/>
    <property type="evidence" value="ECO:0007669"/>
    <property type="project" value="InterPro"/>
</dbReference>
<accession>A0A1B1AGN6</accession>
<organism evidence="12 13">
    <name type="scientific">Candidatus Viadribacter manganicus</name>
    <dbReference type="NCBI Taxonomy" id="1759059"/>
    <lineage>
        <taxon>Bacteria</taxon>
        <taxon>Pseudomonadati</taxon>
        <taxon>Pseudomonadota</taxon>
        <taxon>Alphaproteobacteria</taxon>
        <taxon>Hyphomonadales</taxon>
        <taxon>Hyphomonadaceae</taxon>
        <taxon>Candidatus Viadribacter</taxon>
    </lineage>
</organism>
<dbReference type="GO" id="GO:0005886">
    <property type="term" value="C:plasma membrane"/>
    <property type="evidence" value="ECO:0007669"/>
    <property type="project" value="UniProtKB-SubCell"/>
</dbReference>
<dbReference type="InParanoid" id="A0A1B1AGN6"/>
<dbReference type="STRING" id="1759059.ATE48_07240"/>
<dbReference type="Pfam" id="PF26002">
    <property type="entry name" value="Beta-barrel_AprE"/>
    <property type="match status" value="1"/>
</dbReference>
<proteinExistence type="inferred from homology"/>
<dbReference type="InterPro" id="IPR058781">
    <property type="entry name" value="HH_AprE-like"/>
</dbReference>
<reference evidence="12 13" key="1">
    <citation type="submission" date="2015-11" db="EMBL/GenBank/DDBJ databases">
        <title>Whole-Genome Sequence of Candidatus Oderbacter manganicum from the National Park Lower Oder Valley, Germany.</title>
        <authorList>
            <person name="Braun B."/>
            <person name="Liere K."/>
            <person name="Szewzyk U."/>
        </authorList>
    </citation>
    <scope>NUCLEOTIDE SEQUENCE [LARGE SCALE GENOMIC DNA]</scope>
    <source>
        <strain evidence="12 13">OTSz_A_272</strain>
    </source>
</reference>
<keyword evidence="4 9" id="KW-1003">Cell membrane</keyword>
<feature type="domain" description="AprE-like beta-barrel" evidence="11">
    <location>
        <begin position="331"/>
        <end position="425"/>
    </location>
</feature>
<keyword evidence="8 9" id="KW-0472">Membrane</keyword>
<evidence type="ECO:0000256" key="9">
    <source>
        <dbReference type="RuleBase" id="RU365093"/>
    </source>
</evidence>